<accession>A0A8T0E1V1</accession>
<keyword evidence="4" id="KW-0862">Zinc</keyword>
<feature type="compositionally biased region" description="Low complexity" evidence="6">
    <location>
        <begin position="425"/>
        <end position="436"/>
    </location>
</feature>
<feature type="compositionally biased region" description="Polar residues" evidence="6">
    <location>
        <begin position="599"/>
        <end position="611"/>
    </location>
</feature>
<dbReference type="InterPro" id="IPR050717">
    <property type="entry name" value="C2H2-ZF_Transcription_Reg"/>
</dbReference>
<dbReference type="InterPro" id="IPR036236">
    <property type="entry name" value="Znf_C2H2_sf"/>
</dbReference>
<dbReference type="GO" id="GO:0000981">
    <property type="term" value="F:DNA-binding transcription factor activity, RNA polymerase II-specific"/>
    <property type="evidence" value="ECO:0007669"/>
    <property type="project" value="TreeGrafter"/>
</dbReference>
<feature type="region of interest" description="Disordered" evidence="6">
    <location>
        <begin position="1"/>
        <end position="726"/>
    </location>
</feature>
<proteinExistence type="predicted"/>
<feature type="compositionally biased region" description="Basic and acidic residues" evidence="6">
    <location>
        <begin position="437"/>
        <end position="464"/>
    </location>
</feature>
<keyword evidence="2" id="KW-0677">Repeat</keyword>
<feature type="domain" description="C2H2-type" evidence="7">
    <location>
        <begin position="788"/>
        <end position="816"/>
    </location>
</feature>
<dbReference type="SMART" id="SM00355">
    <property type="entry name" value="ZnF_C2H2"/>
    <property type="match status" value="5"/>
</dbReference>
<dbReference type="Gene3D" id="3.30.160.60">
    <property type="entry name" value="Classic Zinc Finger"/>
    <property type="match status" value="2"/>
</dbReference>
<feature type="compositionally biased region" description="Low complexity" evidence="6">
    <location>
        <begin position="299"/>
        <end position="308"/>
    </location>
</feature>
<keyword evidence="1" id="KW-0479">Metal-binding</keyword>
<feature type="compositionally biased region" description="Basic and acidic residues" evidence="6">
    <location>
        <begin position="251"/>
        <end position="260"/>
    </location>
</feature>
<feature type="compositionally biased region" description="Basic and acidic residues" evidence="6">
    <location>
        <begin position="380"/>
        <end position="393"/>
    </location>
</feature>
<feature type="compositionally biased region" description="Basic and acidic residues" evidence="6">
    <location>
        <begin position="284"/>
        <end position="297"/>
    </location>
</feature>
<evidence type="ECO:0000259" key="7">
    <source>
        <dbReference type="PROSITE" id="PS50157"/>
    </source>
</evidence>
<dbReference type="GO" id="GO:0000977">
    <property type="term" value="F:RNA polymerase II transcription regulatory region sequence-specific DNA binding"/>
    <property type="evidence" value="ECO:0007669"/>
    <property type="project" value="TreeGrafter"/>
</dbReference>
<evidence type="ECO:0000256" key="2">
    <source>
        <dbReference type="ARBA" id="ARBA00022737"/>
    </source>
</evidence>
<feature type="compositionally biased region" description="Polar residues" evidence="6">
    <location>
        <begin position="173"/>
        <end position="185"/>
    </location>
</feature>
<feature type="compositionally biased region" description="Basic and acidic residues" evidence="6">
    <location>
        <begin position="628"/>
        <end position="654"/>
    </location>
</feature>
<dbReference type="Proteomes" id="UP000807504">
    <property type="component" value="Unassembled WGS sequence"/>
</dbReference>
<reference evidence="8" key="1">
    <citation type="journal article" date="2020" name="bioRxiv">
        <title>Chromosome-level reference genome of the European wasp spider Argiope bruennichi: a resource for studies on range expansion and evolutionary adaptation.</title>
        <authorList>
            <person name="Sheffer M.M."/>
            <person name="Hoppe A."/>
            <person name="Krehenwinkel H."/>
            <person name="Uhl G."/>
            <person name="Kuss A.W."/>
            <person name="Jensen L."/>
            <person name="Jensen C."/>
            <person name="Gillespie R.G."/>
            <person name="Hoff K.J."/>
            <person name="Prost S."/>
        </authorList>
    </citation>
    <scope>NUCLEOTIDE SEQUENCE</scope>
</reference>
<evidence type="ECO:0000256" key="6">
    <source>
        <dbReference type="SAM" id="MobiDB-lite"/>
    </source>
</evidence>
<evidence type="ECO:0000313" key="8">
    <source>
        <dbReference type="EMBL" id="KAF8764229.1"/>
    </source>
</evidence>
<dbReference type="PROSITE" id="PS00028">
    <property type="entry name" value="ZINC_FINGER_C2H2_1"/>
    <property type="match status" value="2"/>
</dbReference>
<feature type="compositionally biased region" description="Basic residues" evidence="6">
    <location>
        <begin position="131"/>
        <end position="154"/>
    </location>
</feature>
<sequence>MEKQRKSLREKSASSEKDISAISENRKEKDTSKNRSSGKNDKVRLKDHENSNGSSSDEDIFSRKDLKKKKAVSASNDVFDSLLSQDNKDQSDVSDSAVKKQPESSPRKKTKRTTESHTDSFSSEEDGTALAKHKDKKKKKAKDTKRKQPKRSPNKKVETYADYSSSEEDSLAKNHSTKNTAAQSPEETDSDSEKEQSKKKKRSGKSNPSGAGKASPSKNKKVAKNASNKPLNTDVAFPDQESSDMMPVIGKGEDYEKPFSDQESSEGLPDIEKVFETLEEETAREERNKLFLADRRSKSPSVTKTSPTKNDDGTKSARKKMKTMSPGKKSERNKPSPSKDKKSETSSKHDKPSESISKENDSVVSGDDENDEIDTPVPDLEVKRVRRGEKNPTEKQTLSDSVVKKPGRGRPRKLAAPEQNAKLASNSSSQIESSSSKTKEDQLVENETSPKHDRSSESISKENDSVVSGDDENDEIDTPVPDLEVKRARRGRSKTPLSQSNSNSDKVASANDSNTLSKGEKNPTEKQTLSDSVVKKLGRGRPRKAAVPEQNAKLASNSSSQIESSSSKTKEDQLEENEPKRQSTRETDIGKQKDAAKETASNAQSSLTGNAESPVYAVKSKPSPKKRKSDESQKKSKKQEKVEKHSKANTDKQGKAKKSSSMDNQANSGTESDEDNSPSKNNSKDSGEASSTTRSGEKRKPIYTSSDDSSDSDELSPQPKLDAKGKKIKREFSCHKCNAKFPRTQQLFDHTCEGKRDKGFACERCDKIYKLRSTYVNHKIIHSKKKPYKCGLCGKKSASQSNHLYHMKHSHPGRKPFPCEFFPCEKSYMTRREQIDHHKNHKRFVCPYCDEVFAKDSTLLHHKYKVHEVFFS</sequence>
<feature type="compositionally biased region" description="Basic and acidic residues" evidence="6">
    <location>
        <begin position="328"/>
        <end position="361"/>
    </location>
</feature>
<evidence type="ECO:0000256" key="4">
    <source>
        <dbReference type="ARBA" id="ARBA00022833"/>
    </source>
</evidence>
<feature type="domain" description="C2H2-type" evidence="7">
    <location>
        <begin position="760"/>
        <end position="787"/>
    </location>
</feature>
<feature type="compositionally biased region" description="Basic and acidic residues" evidence="6">
    <location>
        <begin position="568"/>
        <end position="597"/>
    </location>
</feature>
<feature type="compositionally biased region" description="Polar residues" evidence="6">
    <location>
        <begin position="495"/>
        <end position="517"/>
    </location>
</feature>
<keyword evidence="9" id="KW-1185">Reference proteome</keyword>
<reference evidence="8" key="2">
    <citation type="submission" date="2020-06" db="EMBL/GenBank/DDBJ databases">
        <authorList>
            <person name="Sheffer M."/>
        </authorList>
    </citation>
    <scope>NUCLEOTIDE SEQUENCE</scope>
</reference>
<feature type="compositionally biased region" description="Basic and acidic residues" evidence="6">
    <location>
        <begin position="86"/>
        <end position="118"/>
    </location>
</feature>
<feature type="compositionally biased region" description="Polar residues" evidence="6">
    <location>
        <begin position="659"/>
        <end position="670"/>
    </location>
</feature>
<name>A0A8T0E1V1_ARGBR</name>
<feature type="compositionally biased region" description="Basic and acidic residues" evidence="6">
    <location>
        <begin position="1"/>
        <end position="50"/>
    </location>
</feature>
<feature type="compositionally biased region" description="Low complexity" evidence="6">
    <location>
        <begin position="556"/>
        <end position="567"/>
    </location>
</feature>
<gene>
    <name evidence="8" type="ORF">HNY73_022326</name>
</gene>
<feature type="compositionally biased region" description="Low complexity" evidence="6">
    <location>
        <begin position="205"/>
        <end position="217"/>
    </location>
</feature>
<dbReference type="EMBL" id="JABXBU010002231">
    <property type="protein sequence ID" value="KAF8764229.1"/>
    <property type="molecule type" value="Genomic_DNA"/>
</dbReference>
<feature type="compositionally biased region" description="Polar residues" evidence="6">
    <location>
        <begin position="73"/>
        <end position="85"/>
    </location>
</feature>
<dbReference type="SUPFAM" id="SSF57667">
    <property type="entry name" value="beta-beta-alpha zinc fingers"/>
    <property type="match status" value="3"/>
</dbReference>
<dbReference type="PANTHER" id="PTHR14196">
    <property type="entry name" value="ODD-SKIPPED - RELATED"/>
    <property type="match status" value="1"/>
</dbReference>
<evidence type="ECO:0000256" key="3">
    <source>
        <dbReference type="ARBA" id="ARBA00022771"/>
    </source>
</evidence>
<evidence type="ECO:0000256" key="5">
    <source>
        <dbReference type="PROSITE-ProRule" id="PRU00042"/>
    </source>
</evidence>
<dbReference type="AlphaFoldDB" id="A0A8T0E1V1"/>
<dbReference type="GO" id="GO:0008270">
    <property type="term" value="F:zinc ion binding"/>
    <property type="evidence" value="ECO:0007669"/>
    <property type="project" value="UniProtKB-KW"/>
</dbReference>
<protein>
    <submittedName>
        <fullName evidence="8">Gastrula zinc finger protein XlCGF8.2DB like protein</fullName>
    </submittedName>
</protein>
<evidence type="ECO:0000256" key="1">
    <source>
        <dbReference type="ARBA" id="ARBA00022723"/>
    </source>
</evidence>
<organism evidence="8 9">
    <name type="scientific">Argiope bruennichi</name>
    <name type="common">Wasp spider</name>
    <name type="synonym">Aranea bruennichi</name>
    <dbReference type="NCBI Taxonomy" id="94029"/>
    <lineage>
        <taxon>Eukaryota</taxon>
        <taxon>Metazoa</taxon>
        <taxon>Ecdysozoa</taxon>
        <taxon>Arthropoda</taxon>
        <taxon>Chelicerata</taxon>
        <taxon>Arachnida</taxon>
        <taxon>Araneae</taxon>
        <taxon>Araneomorphae</taxon>
        <taxon>Entelegynae</taxon>
        <taxon>Araneoidea</taxon>
        <taxon>Araneidae</taxon>
        <taxon>Argiope</taxon>
    </lineage>
</organism>
<evidence type="ECO:0000313" key="9">
    <source>
        <dbReference type="Proteomes" id="UP000807504"/>
    </source>
</evidence>
<dbReference type="InterPro" id="IPR013087">
    <property type="entry name" value="Znf_C2H2_type"/>
</dbReference>
<dbReference type="PROSITE" id="PS50157">
    <property type="entry name" value="ZINC_FINGER_C2H2_2"/>
    <property type="match status" value="3"/>
</dbReference>
<comment type="caution">
    <text evidence="8">The sequence shown here is derived from an EMBL/GenBank/DDBJ whole genome shotgun (WGS) entry which is preliminary data.</text>
</comment>
<feature type="domain" description="C2H2-type" evidence="7">
    <location>
        <begin position="844"/>
        <end position="867"/>
    </location>
</feature>
<dbReference type="GO" id="GO:0005634">
    <property type="term" value="C:nucleus"/>
    <property type="evidence" value="ECO:0007669"/>
    <property type="project" value="TreeGrafter"/>
</dbReference>
<dbReference type="PANTHER" id="PTHR14196:SF12">
    <property type="entry name" value="ZINC FINGER PROTEIN 208-LIKE"/>
    <property type="match status" value="1"/>
</dbReference>
<keyword evidence="3 5" id="KW-0863">Zinc-finger</keyword>